<accession>A0A553G4N8</accession>
<dbReference type="GO" id="GO:0015199">
    <property type="term" value="F:amino-acid betaine transmembrane transporter activity"/>
    <property type="evidence" value="ECO:0007669"/>
    <property type="project" value="TreeGrafter"/>
</dbReference>
<keyword evidence="7 10" id="KW-0472">Membrane</keyword>
<feature type="transmembrane region" description="Helical" evidence="10">
    <location>
        <begin position="27"/>
        <end position="45"/>
    </location>
</feature>
<dbReference type="GO" id="GO:0031460">
    <property type="term" value="P:glycine betaine transport"/>
    <property type="evidence" value="ECO:0007669"/>
    <property type="project" value="TreeGrafter"/>
</dbReference>
<dbReference type="InterPro" id="IPR045324">
    <property type="entry name" value="Small_multidrug_res"/>
</dbReference>
<evidence type="ECO:0000256" key="2">
    <source>
        <dbReference type="ARBA" id="ARBA00007822"/>
    </source>
</evidence>
<sequence length="116" mass="12148">MRAWLFLTIAIISEVVATLCLKAALEHPAVYVVVVAGYVVAFSALHQVLRCGMHVGAAYGIWGATGVVLTAGLSAYLFGEQLTPLMLVGMGCIIAGVVCVEMGGREPKTTLVEVDP</sequence>
<keyword evidence="6 10" id="KW-1133">Transmembrane helix</keyword>
<feature type="transmembrane region" description="Helical" evidence="10">
    <location>
        <begin position="85"/>
        <end position="103"/>
    </location>
</feature>
<dbReference type="Pfam" id="PF00893">
    <property type="entry name" value="Multi_Drug_Res"/>
    <property type="match status" value="1"/>
</dbReference>
<keyword evidence="5 9" id="KW-0812">Transmembrane</keyword>
<dbReference type="InterPro" id="IPR000390">
    <property type="entry name" value="Small_drug/metabolite_transptr"/>
</dbReference>
<evidence type="ECO:0000256" key="10">
    <source>
        <dbReference type="SAM" id="Phobius"/>
    </source>
</evidence>
<evidence type="ECO:0000256" key="9">
    <source>
        <dbReference type="RuleBase" id="RU003942"/>
    </source>
</evidence>
<feature type="transmembrane region" description="Helical" evidence="10">
    <location>
        <begin position="57"/>
        <end position="79"/>
    </location>
</feature>
<name>A0A553G4N8_9CORY</name>
<dbReference type="GO" id="GO:0015297">
    <property type="term" value="F:antiporter activity"/>
    <property type="evidence" value="ECO:0007669"/>
    <property type="project" value="TreeGrafter"/>
</dbReference>
<dbReference type="RefSeq" id="WP_070510682.1">
    <property type="nucleotide sequence ID" value="NZ_VKDK01000001.1"/>
</dbReference>
<evidence type="ECO:0000256" key="4">
    <source>
        <dbReference type="ARBA" id="ARBA00022475"/>
    </source>
</evidence>
<keyword evidence="3" id="KW-0813">Transport</keyword>
<dbReference type="AlphaFoldDB" id="A0A553G4N8"/>
<organism evidence="11 12">
    <name type="scientific">Corynebacterium hiratae</name>
    <dbReference type="NCBI Taxonomy" id="3139423"/>
    <lineage>
        <taxon>Bacteria</taxon>
        <taxon>Bacillati</taxon>
        <taxon>Actinomycetota</taxon>
        <taxon>Actinomycetes</taxon>
        <taxon>Mycobacteriales</taxon>
        <taxon>Corynebacteriaceae</taxon>
        <taxon>Corynebacterium</taxon>
    </lineage>
</organism>
<keyword evidence="8" id="KW-0046">Antibiotic resistance</keyword>
<keyword evidence="12" id="KW-1185">Reference proteome</keyword>
<gene>
    <name evidence="11" type="ORF">FNY97_00855</name>
</gene>
<proteinExistence type="inferred from homology"/>
<evidence type="ECO:0000313" key="11">
    <source>
        <dbReference type="EMBL" id="TRX64469.1"/>
    </source>
</evidence>
<dbReference type="EMBL" id="VKDK01000001">
    <property type="protein sequence ID" value="TRX64469.1"/>
    <property type="molecule type" value="Genomic_DNA"/>
</dbReference>
<evidence type="ECO:0000256" key="7">
    <source>
        <dbReference type="ARBA" id="ARBA00023136"/>
    </source>
</evidence>
<dbReference type="GO" id="GO:0005886">
    <property type="term" value="C:plasma membrane"/>
    <property type="evidence" value="ECO:0007669"/>
    <property type="project" value="UniProtKB-SubCell"/>
</dbReference>
<comment type="similarity">
    <text evidence="2">Belongs to the drug/metabolite transporter (DMT) superfamily. Small multidrug resistance (SMR) (TC 2.A.7.1) family. Mmr subfamily.</text>
</comment>
<dbReference type="Gene3D" id="1.10.3730.20">
    <property type="match status" value="1"/>
</dbReference>
<evidence type="ECO:0000256" key="3">
    <source>
        <dbReference type="ARBA" id="ARBA00022448"/>
    </source>
</evidence>
<evidence type="ECO:0000256" key="8">
    <source>
        <dbReference type="ARBA" id="ARBA00023251"/>
    </source>
</evidence>
<protein>
    <submittedName>
        <fullName evidence="11">QacE family quaternary ammonium compound efflux SMR transporter</fullName>
    </submittedName>
</protein>
<evidence type="ECO:0000313" key="12">
    <source>
        <dbReference type="Proteomes" id="UP000320443"/>
    </source>
</evidence>
<reference evidence="11 12" key="1">
    <citation type="submission" date="2019-07" db="EMBL/GenBank/DDBJ databases">
        <title>Draft genome of C. aurimucosum strain 2274.</title>
        <authorList>
            <person name="Pacheco L.G.C."/>
            <person name="Aguiar E.R.G.R."/>
            <person name="Santos C.S."/>
            <person name="Rocha D.J.P.G."/>
            <person name="Sant'Anna L.O."/>
            <person name="Mattos-Guaraldi A.L."/>
            <person name="Santos L.S."/>
        </authorList>
    </citation>
    <scope>NUCLEOTIDE SEQUENCE [LARGE SCALE GENOMIC DNA]</scope>
    <source>
        <strain evidence="11 12">2274</strain>
    </source>
</reference>
<dbReference type="PANTHER" id="PTHR30561:SF1">
    <property type="entry name" value="MULTIDRUG TRANSPORTER EMRE"/>
    <property type="match status" value="1"/>
</dbReference>
<comment type="subcellular location">
    <subcellularLocation>
        <location evidence="1 9">Cell membrane</location>
        <topology evidence="1 9">Multi-pass membrane protein</topology>
    </subcellularLocation>
</comment>
<dbReference type="PANTHER" id="PTHR30561">
    <property type="entry name" value="SMR FAMILY PROTON-DEPENDENT DRUG EFFLUX TRANSPORTER SUGE"/>
    <property type="match status" value="1"/>
</dbReference>
<evidence type="ECO:0000256" key="6">
    <source>
        <dbReference type="ARBA" id="ARBA00022989"/>
    </source>
</evidence>
<dbReference type="InterPro" id="IPR037185">
    <property type="entry name" value="EmrE-like"/>
</dbReference>
<dbReference type="GO" id="GO:0046677">
    <property type="term" value="P:response to antibiotic"/>
    <property type="evidence" value="ECO:0007669"/>
    <property type="project" value="UniProtKB-KW"/>
</dbReference>
<dbReference type="SUPFAM" id="SSF103481">
    <property type="entry name" value="Multidrug resistance efflux transporter EmrE"/>
    <property type="match status" value="1"/>
</dbReference>
<dbReference type="GO" id="GO:0015220">
    <property type="term" value="F:choline transmembrane transporter activity"/>
    <property type="evidence" value="ECO:0007669"/>
    <property type="project" value="TreeGrafter"/>
</dbReference>
<keyword evidence="4" id="KW-1003">Cell membrane</keyword>
<dbReference type="Proteomes" id="UP000320443">
    <property type="component" value="Unassembled WGS sequence"/>
</dbReference>
<evidence type="ECO:0000256" key="1">
    <source>
        <dbReference type="ARBA" id="ARBA00004651"/>
    </source>
</evidence>
<comment type="caution">
    <text evidence="11">The sequence shown here is derived from an EMBL/GenBank/DDBJ whole genome shotgun (WGS) entry which is preliminary data.</text>
</comment>
<evidence type="ECO:0000256" key="5">
    <source>
        <dbReference type="ARBA" id="ARBA00022692"/>
    </source>
</evidence>